<comment type="caution">
    <text evidence="6">The sequence shown here is derived from an EMBL/GenBank/DDBJ whole genome shotgun (WGS) entry which is preliminary data.</text>
</comment>
<dbReference type="GO" id="GO:1990904">
    <property type="term" value="C:ribonucleoprotein complex"/>
    <property type="evidence" value="ECO:0007669"/>
    <property type="project" value="UniProtKB-KW"/>
</dbReference>
<protein>
    <recommendedName>
        <fullName evidence="4">Large ribosomal subunit protein eL34</fullName>
    </recommendedName>
    <alternativeName>
        <fullName evidence="5">60S ribosomal protein L34</fullName>
    </alternativeName>
</protein>
<dbReference type="Pfam" id="PF01199">
    <property type="entry name" value="Ribosomal_L34e"/>
    <property type="match status" value="1"/>
</dbReference>
<comment type="similarity">
    <text evidence="1">Belongs to the eukaryotic ribosomal protein eL34 family.</text>
</comment>
<dbReference type="InterPro" id="IPR018065">
    <property type="entry name" value="Ribosomal_eL34_CS"/>
</dbReference>
<keyword evidence="2 6" id="KW-0689">Ribosomal protein</keyword>
<keyword evidence="7" id="KW-1185">Reference proteome</keyword>
<dbReference type="GO" id="GO:0005840">
    <property type="term" value="C:ribosome"/>
    <property type="evidence" value="ECO:0007669"/>
    <property type="project" value="UniProtKB-KW"/>
</dbReference>
<dbReference type="EMBL" id="JAXCGZ010015268">
    <property type="protein sequence ID" value="KAK7070672.1"/>
    <property type="molecule type" value="Genomic_DNA"/>
</dbReference>
<evidence type="ECO:0000256" key="5">
    <source>
        <dbReference type="ARBA" id="ARBA00035333"/>
    </source>
</evidence>
<evidence type="ECO:0000313" key="6">
    <source>
        <dbReference type="EMBL" id="KAK7070672.1"/>
    </source>
</evidence>
<dbReference type="InterPro" id="IPR047868">
    <property type="entry name" value="Ribosomal_L34e_arc-type"/>
</dbReference>
<evidence type="ECO:0000256" key="1">
    <source>
        <dbReference type="ARBA" id="ARBA00009875"/>
    </source>
</evidence>
<dbReference type="Proteomes" id="UP001381693">
    <property type="component" value="Unassembled WGS sequence"/>
</dbReference>
<dbReference type="Gene3D" id="6.20.370.70">
    <property type="match status" value="1"/>
</dbReference>
<dbReference type="InterPro" id="IPR008195">
    <property type="entry name" value="Ribosomal_eL34"/>
</dbReference>
<dbReference type="AlphaFoldDB" id="A0AAN9A5P7"/>
<evidence type="ECO:0000256" key="3">
    <source>
        <dbReference type="ARBA" id="ARBA00023274"/>
    </source>
</evidence>
<keyword evidence="3" id="KW-0687">Ribonucleoprotein</keyword>
<organism evidence="6 7">
    <name type="scientific">Halocaridina rubra</name>
    <name type="common">Hawaiian red shrimp</name>
    <dbReference type="NCBI Taxonomy" id="373956"/>
    <lineage>
        <taxon>Eukaryota</taxon>
        <taxon>Metazoa</taxon>
        <taxon>Ecdysozoa</taxon>
        <taxon>Arthropoda</taxon>
        <taxon>Crustacea</taxon>
        <taxon>Multicrustacea</taxon>
        <taxon>Malacostraca</taxon>
        <taxon>Eumalacostraca</taxon>
        <taxon>Eucarida</taxon>
        <taxon>Decapoda</taxon>
        <taxon>Pleocyemata</taxon>
        <taxon>Caridea</taxon>
        <taxon>Atyoidea</taxon>
        <taxon>Atyidae</taxon>
        <taxon>Halocaridina</taxon>
    </lineage>
</organism>
<dbReference type="GO" id="GO:0006412">
    <property type="term" value="P:translation"/>
    <property type="evidence" value="ECO:0007669"/>
    <property type="project" value="InterPro"/>
</dbReference>
<dbReference type="PANTHER" id="PTHR46595">
    <property type="entry name" value="60S RIBOSOMAL PROTEIN L34"/>
    <property type="match status" value="1"/>
</dbReference>
<proteinExistence type="inferred from homology"/>
<evidence type="ECO:0000256" key="4">
    <source>
        <dbReference type="ARBA" id="ARBA00035227"/>
    </source>
</evidence>
<dbReference type="Gene3D" id="6.20.340.10">
    <property type="match status" value="1"/>
</dbReference>
<dbReference type="PRINTS" id="PR01250">
    <property type="entry name" value="RIBOSOMALL34"/>
</dbReference>
<gene>
    <name evidence="6" type="primary">RPL34</name>
    <name evidence="6" type="ORF">SK128_014208</name>
</gene>
<sequence>MRVGNERWRCHRSFLPRARSTYEKMVRLTLRRRLPYNTPSNRRKIVRTPGGRLVYHYVKKPGKAPKCGNCKVKLKGIAAVRPHKLHRLSYRRKRVSRSYGGNLCHRCVRERIIRAFLIEEQKIVVKVLKAQKAHAAAKEN</sequence>
<evidence type="ECO:0000256" key="2">
    <source>
        <dbReference type="ARBA" id="ARBA00022980"/>
    </source>
</evidence>
<evidence type="ECO:0000313" key="7">
    <source>
        <dbReference type="Proteomes" id="UP001381693"/>
    </source>
</evidence>
<dbReference type="HAMAP" id="MF_00349">
    <property type="entry name" value="Ribosomal_eL34"/>
    <property type="match status" value="1"/>
</dbReference>
<name>A0AAN9A5P7_HALRR</name>
<dbReference type="GO" id="GO:0003735">
    <property type="term" value="F:structural constituent of ribosome"/>
    <property type="evidence" value="ECO:0007669"/>
    <property type="project" value="InterPro"/>
</dbReference>
<accession>A0AAN9A5P7</accession>
<dbReference type="PROSITE" id="PS01145">
    <property type="entry name" value="RIBOSOMAL_L34E"/>
    <property type="match status" value="1"/>
</dbReference>
<reference evidence="6 7" key="1">
    <citation type="submission" date="2023-11" db="EMBL/GenBank/DDBJ databases">
        <title>Halocaridina rubra genome assembly.</title>
        <authorList>
            <person name="Smith C."/>
        </authorList>
    </citation>
    <scope>NUCLEOTIDE SEQUENCE [LARGE SCALE GENOMIC DNA]</scope>
    <source>
        <strain evidence="6">EP-1</strain>
        <tissue evidence="6">Whole</tissue>
    </source>
</reference>
<dbReference type="InterPro" id="IPR038562">
    <property type="entry name" value="Ribosomal_eL34_C_sf"/>
</dbReference>